<dbReference type="Gene3D" id="1.10.150.900">
    <property type="match status" value="1"/>
</dbReference>
<dbReference type="GO" id="GO:0009014">
    <property type="term" value="F:succinyl-diaminopimelate desuccinylase activity"/>
    <property type="evidence" value="ECO:0007669"/>
    <property type="project" value="UniProtKB-EC"/>
</dbReference>
<keyword evidence="9" id="KW-0862">Zinc</keyword>
<comment type="cofactor">
    <cofactor evidence="1">
        <name>Co(2+)</name>
        <dbReference type="ChEBI" id="CHEBI:48828"/>
    </cofactor>
</comment>
<proteinExistence type="inferred from homology"/>
<dbReference type="NCBIfam" id="TIGR01910">
    <property type="entry name" value="DapE-ArgE"/>
    <property type="match status" value="1"/>
</dbReference>
<dbReference type="UniPathway" id="UPA00034">
    <property type="reaction ID" value="UER00021"/>
</dbReference>
<comment type="catalytic activity">
    <reaction evidence="11">
        <text>N-succinyl-(2S,6S)-2,6-diaminopimelate + H2O = (2S,6S)-2,6-diaminopimelate + succinate</text>
        <dbReference type="Rhea" id="RHEA:22608"/>
        <dbReference type="ChEBI" id="CHEBI:15377"/>
        <dbReference type="ChEBI" id="CHEBI:30031"/>
        <dbReference type="ChEBI" id="CHEBI:57609"/>
        <dbReference type="ChEBI" id="CHEBI:58087"/>
        <dbReference type="EC" id="3.5.1.18"/>
    </reaction>
</comment>
<keyword evidence="8 13" id="KW-0378">Hydrolase</keyword>
<evidence type="ECO:0000256" key="5">
    <source>
        <dbReference type="ARBA" id="ARBA00011921"/>
    </source>
</evidence>
<dbReference type="Pfam" id="PF01546">
    <property type="entry name" value="Peptidase_M20"/>
    <property type="match status" value="1"/>
</dbReference>
<dbReference type="SUPFAM" id="SSF53187">
    <property type="entry name" value="Zn-dependent exopeptidases"/>
    <property type="match status" value="1"/>
</dbReference>
<evidence type="ECO:0000256" key="11">
    <source>
        <dbReference type="ARBA" id="ARBA00051301"/>
    </source>
</evidence>
<comment type="similarity">
    <text evidence="4">Belongs to the peptidase M20A family.</text>
</comment>
<dbReference type="Gene3D" id="3.30.70.360">
    <property type="match status" value="1"/>
</dbReference>
<protein>
    <recommendedName>
        <fullName evidence="6">Probable succinyl-diaminopimelate desuccinylase</fullName>
        <ecNumber evidence="5">3.5.1.18</ecNumber>
    </recommendedName>
</protein>
<evidence type="ECO:0000256" key="7">
    <source>
        <dbReference type="ARBA" id="ARBA00022723"/>
    </source>
</evidence>
<keyword evidence="7" id="KW-0479">Metal-binding</keyword>
<dbReference type="GO" id="GO:0046872">
    <property type="term" value="F:metal ion binding"/>
    <property type="evidence" value="ECO:0007669"/>
    <property type="project" value="UniProtKB-KW"/>
</dbReference>
<dbReference type="Gene3D" id="3.40.630.10">
    <property type="entry name" value="Zn peptidases"/>
    <property type="match status" value="1"/>
</dbReference>
<evidence type="ECO:0000256" key="8">
    <source>
        <dbReference type="ARBA" id="ARBA00022801"/>
    </source>
</evidence>
<dbReference type="EC" id="3.5.1.18" evidence="5"/>
<evidence type="ECO:0000256" key="10">
    <source>
        <dbReference type="ARBA" id="ARBA00023285"/>
    </source>
</evidence>
<sequence>MSLGPWVDKVSRDEIVEIASRLIAIPSPSGEERAVMEWVVAWCQARNLDSKIVAKNPARPNVVITVGDPATGPTLAMNGHLDTVPVSDLADWKTGPFEPTVSADGRKLVGRGASDMKSSTGVMLYLMGLFAEARFKGALQAHIVSDEETSARDGTIHVLDEVAAGNLPRPNYCLIGEKSDLKIRNAERGLVAFEITCLGRASHTAAARATGINAIAKAAKAVLALEQDLDKFHPAVGKPVISVNLISAGVAHNVVPGECTFSVDRRLIPGETVESARAEIEEVLAVVASTDPDFRYEMVTNPQGDAIPANITPDDSPVVRAVRDSARAVTGREPEPFVAWAGATDGRFYRQAGIDTVGYGPGGENAHGANEAVIIDDLVTQARVYAAVITDLLAPTSR</sequence>
<organism evidence="13">
    <name type="scientific">uncultured Thermomicrobiales bacterium</name>
    <dbReference type="NCBI Taxonomy" id="1645740"/>
    <lineage>
        <taxon>Bacteria</taxon>
        <taxon>Pseudomonadati</taxon>
        <taxon>Thermomicrobiota</taxon>
        <taxon>Thermomicrobia</taxon>
        <taxon>Thermomicrobiales</taxon>
        <taxon>environmental samples</taxon>
    </lineage>
</organism>
<evidence type="ECO:0000256" key="4">
    <source>
        <dbReference type="ARBA" id="ARBA00006247"/>
    </source>
</evidence>
<dbReference type="AlphaFoldDB" id="A0A6J4TZ39"/>
<comment type="pathway">
    <text evidence="3">Amino-acid biosynthesis; L-lysine biosynthesis via DAP pathway; LL-2,6-diaminopimelate from (S)-tetrahydrodipicolinate (succinylase route): step 3/3.</text>
</comment>
<evidence type="ECO:0000259" key="12">
    <source>
        <dbReference type="Pfam" id="PF07687"/>
    </source>
</evidence>
<gene>
    <name evidence="13" type="ORF">AVDCRST_MAG59-350</name>
</gene>
<dbReference type="InterPro" id="IPR001261">
    <property type="entry name" value="ArgE/DapE_CS"/>
</dbReference>
<dbReference type="SUPFAM" id="SSF55031">
    <property type="entry name" value="Bacterial exopeptidase dimerisation domain"/>
    <property type="match status" value="1"/>
</dbReference>
<keyword evidence="10" id="KW-0170">Cobalt</keyword>
<dbReference type="InterPro" id="IPR002933">
    <property type="entry name" value="Peptidase_M20"/>
</dbReference>
<dbReference type="InterPro" id="IPR050072">
    <property type="entry name" value="Peptidase_M20A"/>
</dbReference>
<accession>A0A6J4TZ39</accession>
<evidence type="ECO:0000256" key="9">
    <source>
        <dbReference type="ARBA" id="ARBA00022833"/>
    </source>
</evidence>
<feature type="domain" description="Peptidase M20 dimerisation" evidence="12">
    <location>
        <begin position="186"/>
        <end position="288"/>
    </location>
</feature>
<dbReference type="InterPro" id="IPR010182">
    <property type="entry name" value="ArgE/DapE"/>
</dbReference>
<evidence type="ECO:0000256" key="2">
    <source>
        <dbReference type="ARBA" id="ARBA00001947"/>
    </source>
</evidence>
<dbReference type="Pfam" id="PF07687">
    <property type="entry name" value="M20_dimer"/>
    <property type="match status" value="1"/>
</dbReference>
<dbReference type="InterPro" id="IPR011650">
    <property type="entry name" value="Peptidase_M20_dimer"/>
</dbReference>
<dbReference type="PANTHER" id="PTHR43808">
    <property type="entry name" value="ACETYLORNITHINE DEACETYLASE"/>
    <property type="match status" value="1"/>
</dbReference>
<reference evidence="13" key="1">
    <citation type="submission" date="2020-02" db="EMBL/GenBank/DDBJ databases">
        <authorList>
            <person name="Meier V. D."/>
        </authorList>
    </citation>
    <scope>NUCLEOTIDE SEQUENCE</scope>
    <source>
        <strain evidence="13">AVDCRST_MAG59</strain>
    </source>
</reference>
<name>A0A6J4TZ39_9BACT</name>
<dbReference type="PROSITE" id="PS00758">
    <property type="entry name" value="ARGE_DAPE_CPG2_1"/>
    <property type="match status" value="1"/>
</dbReference>
<dbReference type="InterPro" id="IPR036264">
    <property type="entry name" value="Bact_exopeptidase_dim_dom"/>
</dbReference>
<dbReference type="GO" id="GO:0009089">
    <property type="term" value="P:lysine biosynthetic process via diaminopimelate"/>
    <property type="evidence" value="ECO:0007669"/>
    <property type="project" value="UniProtKB-UniPathway"/>
</dbReference>
<evidence type="ECO:0000256" key="3">
    <source>
        <dbReference type="ARBA" id="ARBA00005130"/>
    </source>
</evidence>
<evidence type="ECO:0000313" key="13">
    <source>
        <dbReference type="EMBL" id="CAA9536342.1"/>
    </source>
</evidence>
<evidence type="ECO:0000256" key="1">
    <source>
        <dbReference type="ARBA" id="ARBA00001941"/>
    </source>
</evidence>
<evidence type="ECO:0000256" key="6">
    <source>
        <dbReference type="ARBA" id="ARBA00016853"/>
    </source>
</evidence>
<dbReference type="EMBL" id="CADCWF010000015">
    <property type="protein sequence ID" value="CAA9536342.1"/>
    <property type="molecule type" value="Genomic_DNA"/>
</dbReference>
<comment type="cofactor">
    <cofactor evidence="2">
        <name>Zn(2+)</name>
        <dbReference type="ChEBI" id="CHEBI:29105"/>
    </cofactor>
</comment>